<keyword evidence="2 7" id="KW-0808">Transferase</keyword>
<dbReference type="OrthoDB" id="9766840at2"/>
<dbReference type="STRING" id="1220578.FPE01S_03_00550"/>
<evidence type="ECO:0000259" key="6">
    <source>
        <dbReference type="Pfam" id="PF08100"/>
    </source>
</evidence>
<dbReference type="Pfam" id="PF08100">
    <property type="entry name" value="Dimerisation"/>
    <property type="match status" value="1"/>
</dbReference>
<evidence type="ECO:0000256" key="3">
    <source>
        <dbReference type="ARBA" id="ARBA00022691"/>
    </source>
</evidence>
<feature type="domain" description="O-methyltransferase dimerisation" evidence="6">
    <location>
        <begin position="14"/>
        <end position="96"/>
    </location>
</feature>
<dbReference type="PIRSF" id="PIRSF005739">
    <property type="entry name" value="O-mtase"/>
    <property type="match status" value="1"/>
</dbReference>
<dbReference type="Gene3D" id="3.40.50.150">
    <property type="entry name" value="Vaccinia Virus protein VP39"/>
    <property type="match status" value="1"/>
</dbReference>
<dbReference type="InterPro" id="IPR036390">
    <property type="entry name" value="WH_DNA-bd_sf"/>
</dbReference>
<dbReference type="SUPFAM" id="SSF53335">
    <property type="entry name" value="S-adenosyl-L-methionine-dependent methyltransferases"/>
    <property type="match status" value="1"/>
</dbReference>
<evidence type="ECO:0000256" key="1">
    <source>
        <dbReference type="ARBA" id="ARBA00022603"/>
    </source>
</evidence>
<dbReference type="InterPro" id="IPR012967">
    <property type="entry name" value="COMT_dimerisation"/>
</dbReference>
<accession>A0A0E9N2X9</accession>
<dbReference type="InterPro" id="IPR029063">
    <property type="entry name" value="SAM-dependent_MTases_sf"/>
</dbReference>
<evidence type="ECO:0000256" key="4">
    <source>
        <dbReference type="PIRSR" id="PIRSR005739-1"/>
    </source>
</evidence>
<reference evidence="7 8" key="1">
    <citation type="submission" date="2015-04" db="EMBL/GenBank/DDBJ databases">
        <title>Whole genome shotgun sequence of Flavihumibacter petaseus NBRC 106054.</title>
        <authorList>
            <person name="Miyazawa S."/>
            <person name="Hosoyama A."/>
            <person name="Hashimoto M."/>
            <person name="Noguchi M."/>
            <person name="Tsuchikane K."/>
            <person name="Ohji S."/>
            <person name="Yamazoe A."/>
            <person name="Ichikawa N."/>
            <person name="Kimura A."/>
            <person name="Fujita N."/>
        </authorList>
    </citation>
    <scope>NUCLEOTIDE SEQUENCE [LARGE SCALE GENOMIC DNA]</scope>
    <source>
        <strain evidence="7 8">NBRC 106054</strain>
    </source>
</reference>
<dbReference type="PANTHER" id="PTHR11746">
    <property type="entry name" value="O-METHYLTRANSFERASE"/>
    <property type="match status" value="1"/>
</dbReference>
<dbReference type="InterPro" id="IPR036388">
    <property type="entry name" value="WH-like_DNA-bd_sf"/>
</dbReference>
<dbReference type="PROSITE" id="PS51683">
    <property type="entry name" value="SAM_OMT_II"/>
    <property type="match status" value="1"/>
</dbReference>
<proteinExistence type="predicted"/>
<keyword evidence="1 7" id="KW-0489">Methyltransferase</keyword>
<gene>
    <name evidence="7" type="ORF">FPE01S_03_00550</name>
</gene>
<dbReference type="RefSeq" id="WP_046369998.1">
    <property type="nucleotide sequence ID" value="NZ_BBWV01000003.1"/>
</dbReference>
<dbReference type="GO" id="GO:0008171">
    <property type="term" value="F:O-methyltransferase activity"/>
    <property type="evidence" value="ECO:0007669"/>
    <property type="project" value="InterPro"/>
</dbReference>
<evidence type="ECO:0000313" key="7">
    <source>
        <dbReference type="EMBL" id="GAO44016.1"/>
    </source>
</evidence>
<dbReference type="Proteomes" id="UP000033121">
    <property type="component" value="Unassembled WGS sequence"/>
</dbReference>
<protein>
    <submittedName>
        <fullName evidence="7">Putative O-methyltransferase</fullName>
    </submittedName>
</protein>
<keyword evidence="3" id="KW-0949">S-adenosyl-L-methionine</keyword>
<feature type="active site" description="Proton acceptor" evidence="4">
    <location>
        <position position="255"/>
    </location>
</feature>
<evidence type="ECO:0000259" key="5">
    <source>
        <dbReference type="Pfam" id="PF00891"/>
    </source>
</evidence>
<organism evidence="7 8">
    <name type="scientific">Flavihumibacter petaseus NBRC 106054</name>
    <dbReference type="NCBI Taxonomy" id="1220578"/>
    <lineage>
        <taxon>Bacteria</taxon>
        <taxon>Pseudomonadati</taxon>
        <taxon>Bacteroidota</taxon>
        <taxon>Chitinophagia</taxon>
        <taxon>Chitinophagales</taxon>
        <taxon>Chitinophagaceae</taxon>
        <taxon>Flavihumibacter</taxon>
    </lineage>
</organism>
<feature type="domain" description="O-methyltransferase C-terminal" evidence="5">
    <location>
        <begin position="118"/>
        <end position="328"/>
    </location>
</feature>
<comment type="caution">
    <text evidence="7">The sequence shown here is derived from an EMBL/GenBank/DDBJ whole genome shotgun (WGS) entry which is preliminary data.</text>
</comment>
<dbReference type="AlphaFoldDB" id="A0A0E9N2X9"/>
<name>A0A0E9N2X9_9BACT</name>
<dbReference type="EMBL" id="BBWV01000003">
    <property type="protein sequence ID" value="GAO44016.1"/>
    <property type="molecule type" value="Genomic_DNA"/>
</dbReference>
<dbReference type="InterPro" id="IPR001077">
    <property type="entry name" value="COMT_C"/>
</dbReference>
<evidence type="ECO:0000313" key="8">
    <source>
        <dbReference type="Proteomes" id="UP000033121"/>
    </source>
</evidence>
<dbReference type="SUPFAM" id="SSF46785">
    <property type="entry name" value="Winged helix' DNA-binding domain"/>
    <property type="match status" value="1"/>
</dbReference>
<sequence length="346" mass="38281">MDNQTPPSPDKIMQIGSGFWPAKILLTAVEFELFTHLAREGKMPAKAIRALLSLKCTDRHLYDFLDALHVLGFLQRDGFWDAAQYSNSPDAEAFLDKQKPTYMGGILEMFNNRLYGFWHKLGEGLKTGLAQNEVAGGEDPLFVTLYKDPERLQGFVSAMTGIQIGNFMALAEKFDFSPYKTFLDAGGSAGVLSIMVAKHNPDMTCTTLDMQQVEDIAVKTIDKFGAANKVKAVSGDFFSEPLPKADVIAMGNILHDWNEENKLLLLRKAYDALPEGGAFIAIEAVIDNDRKQNLFGLMMSLNMLIETADGFDYTFADFDKWAKQTGFKKTALLPLTGPSSAAIAYK</sequence>
<keyword evidence="8" id="KW-1185">Reference proteome</keyword>
<dbReference type="InterPro" id="IPR016461">
    <property type="entry name" value="COMT-like"/>
</dbReference>
<dbReference type="Gene3D" id="1.10.10.10">
    <property type="entry name" value="Winged helix-like DNA-binding domain superfamily/Winged helix DNA-binding domain"/>
    <property type="match status" value="1"/>
</dbReference>
<dbReference type="GO" id="GO:0046983">
    <property type="term" value="F:protein dimerization activity"/>
    <property type="evidence" value="ECO:0007669"/>
    <property type="project" value="InterPro"/>
</dbReference>
<evidence type="ECO:0000256" key="2">
    <source>
        <dbReference type="ARBA" id="ARBA00022679"/>
    </source>
</evidence>
<dbReference type="Pfam" id="PF00891">
    <property type="entry name" value="Methyltransf_2"/>
    <property type="match status" value="1"/>
</dbReference>
<dbReference type="GO" id="GO:0032259">
    <property type="term" value="P:methylation"/>
    <property type="evidence" value="ECO:0007669"/>
    <property type="project" value="UniProtKB-KW"/>
</dbReference>